<sequence>MQEWLREKGIST</sequence>
<dbReference type="OrthoDB" id="9995210at2759"/>
<dbReference type="Proteomes" id="UP000410492">
    <property type="component" value="Unassembled WGS sequence"/>
</dbReference>
<gene>
    <name evidence="1" type="ORF">CALMAC_LOCUS18481</name>
</gene>
<accession>A0A653DN48</accession>
<evidence type="ECO:0000313" key="1">
    <source>
        <dbReference type="EMBL" id="VEN60942.1"/>
    </source>
</evidence>
<name>A0A653DN48_CALMS</name>
<protein>
    <submittedName>
        <fullName evidence="1">Uncharacterized protein</fullName>
    </submittedName>
</protein>
<reference evidence="1 2" key="1">
    <citation type="submission" date="2019-01" db="EMBL/GenBank/DDBJ databases">
        <authorList>
            <person name="Sayadi A."/>
        </authorList>
    </citation>
    <scope>NUCLEOTIDE SEQUENCE [LARGE SCALE GENOMIC DNA]</scope>
</reference>
<dbReference type="EMBL" id="CAACVG010012825">
    <property type="protein sequence ID" value="VEN60942.1"/>
    <property type="molecule type" value="Genomic_DNA"/>
</dbReference>
<keyword evidence="2" id="KW-1185">Reference proteome</keyword>
<organism evidence="1 2">
    <name type="scientific">Callosobruchus maculatus</name>
    <name type="common">Southern cowpea weevil</name>
    <name type="synonym">Pulse bruchid</name>
    <dbReference type="NCBI Taxonomy" id="64391"/>
    <lineage>
        <taxon>Eukaryota</taxon>
        <taxon>Metazoa</taxon>
        <taxon>Ecdysozoa</taxon>
        <taxon>Arthropoda</taxon>
        <taxon>Hexapoda</taxon>
        <taxon>Insecta</taxon>
        <taxon>Pterygota</taxon>
        <taxon>Neoptera</taxon>
        <taxon>Endopterygota</taxon>
        <taxon>Coleoptera</taxon>
        <taxon>Polyphaga</taxon>
        <taxon>Cucujiformia</taxon>
        <taxon>Chrysomeloidea</taxon>
        <taxon>Chrysomelidae</taxon>
        <taxon>Bruchinae</taxon>
        <taxon>Bruchini</taxon>
        <taxon>Callosobruchus</taxon>
    </lineage>
</organism>
<proteinExistence type="predicted"/>
<evidence type="ECO:0000313" key="2">
    <source>
        <dbReference type="Proteomes" id="UP000410492"/>
    </source>
</evidence>